<comment type="caution">
    <text evidence="1">The sequence shown here is derived from an EMBL/GenBank/DDBJ whole genome shotgun (WGS) entry which is preliminary data.</text>
</comment>
<sequence length="139" mass="16259">MDNSTKRKIIEHVVKVWFRDDDIKNACTKLVESTPKRVQDIIKTGEGYAYLLLECYEIQRCVPPDMKRSCRNAFNKWAKRSPRELLTRSAHHANRVISSLSRATGDREVEFPFSPFEWRIARCECESFGQKIPTCHALR</sequence>
<dbReference type="EMBL" id="BPLQ01014641">
    <property type="protein sequence ID" value="GIY81549.1"/>
    <property type="molecule type" value="Genomic_DNA"/>
</dbReference>
<accession>A0AAV4WH72</accession>
<proteinExistence type="predicted"/>
<reference evidence="1 2" key="1">
    <citation type="submission" date="2021-06" db="EMBL/GenBank/DDBJ databases">
        <title>Caerostris darwini draft genome.</title>
        <authorList>
            <person name="Kono N."/>
            <person name="Arakawa K."/>
        </authorList>
    </citation>
    <scope>NUCLEOTIDE SEQUENCE [LARGE SCALE GENOMIC DNA]</scope>
</reference>
<gene>
    <name evidence="1" type="ORF">CDAR_429501</name>
</gene>
<protein>
    <submittedName>
        <fullName evidence="1">Uncharacterized protein</fullName>
    </submittedName>
</protein>
<keyword evidence="2" id="KW-1185">Reference proteome</keyword>
<dbReference type="AlphaFoldDB" id="A0AAV4WH72"/>
<dbReference type="Proteomes" id="UP001054837">
    <property type="component" value="Unassembled WGS sequence"/>
</dbReference>
<name>A0AAV4WH72_9ARAC</name>
<evidence type="ECO:0000313" key="2">
    <source>
        <dbReference type="Proteomes" id="UP001054837"/>
    </source>
</evidence>
<evidence type="ECO:0000313" key="1">
    <source>
        <dbReference type="EMBL" id="GIY81549.1"/>
    </source>
</evidence>
<organism evidence="1 2">
    <name type="scientific">Caerostris darwini</name>
    <dbReference type="NCBI Taxonomy" id="1538125"/>
    <lineage>
        <taxon>Eukaryota</taxon>
        <taxon>Metazoa</taxon>
        <taxon>Ecdysozoa</taxon>
        <taxon>Arthropoda</taxon>
        <taxon>Chelicerata</taxon>
        <taxon>Arachnida</taxon>
        <taxon>Araneae</taxon>
        <taxon>Araneomorphae</taxon>
        <taxon>Entelegynae</taxon>
        <taxon>Araneoidea</taxon>
        <taxon>Araneidae</taxon>
        <taxon>Caerostris</taxon>
    </lineage>
</organism>